<feature type="region of interest" description="Disordered" evidence="1">
    <location>
        <begin position="57"/>
        <end position="98"/>
    </location>
</feature>
<accession>M2TV74</accession>
<sequence>MQIHPVFHKKLLEPAPPDAELATDIELKDDEYEVEEIKDLRKISNQPLVQIAMVRQQEDQYQRPSSPQPALLRDPTLSALPNHGEHTNTPTPQPLEAQ</sequence>
<proteinExistence type="predicted"/>
<dbReference type="HOGENOM" id="CLU_2158163_0_0_1"/>
<dbReference type="EMBL" id="KB445587">
    <property type="protein sequence ID" value="EMD85666.1"/>
    <property type="molecule type" value="Genomic_DNA"/>
</dbReference>
<dbReference type="Proteomes" id="UP000016936">
    <property type="component" value="Unassembled WGS sequence"/>
</dbReference>
<protein>
    <submittedName>
        <fullName evidence="2">Uncharacterized protein</fullName>
    </submittedName>
</protein>
<organism evidence="2 3">
    <name type="scientific">Cochliobolus heterostrophus (strain C5 / ATCC 48332 / race O)</name>
    <name type="common">Southern corn leaf blight fungus</name>
    <name type="synonym">Bipolaris maydis</name>
    <dbReference type="NCBI Taxonomy" id="701091"/>
    <lineage>
        <taxon>Eukaryota</taxon>
        <taxon>Fungi</taxon>
        <taxon>Dikarya</taxon>
        <taxon>Ascomycota</taxon>
        <taxon>Pezizomycotina</taxon>
        <taxon>Dothideomycetes</taxon>
        <taxon>Pleosporomycetidae</taxon>
        <taxon>Pleosporales</taxon>
        <taxon>Pleosporineae</taxon>
        <taxon>Pleosporaceae</taxon>
        <taxon>Bipolaris</taxon>
    </lineage>
</organism>
<keyword evidence="3" id="KW-1185">Reference proteome</keyword>
<feature type="non-terminal residue" evidence="2">
    <location>
        <position position="98"/>
    </location>
</feature>
<evidence type="ECO:0000313" key="2">
    <source>
        <dbReference type="EMBL" id="EMD85666.1"/>
    </source>
</evidence>
<reference evidence="3" key="2">
    <citation type="journal article" date="2013" name="PLoS Genet.">
        <title>Comparative genome structure, secondary metabolite, and effector coding capacity across Cochliobolus pathogens.</title>
        <authorList>
            <person name="Condon B.J."/>
            <person name="Leng Y."/>
            <person name="Wu D."/>
            <person name="Bushley K.E."/>
            <person name="Ohm R.A."/>
            <person name="Otillar R."/>
            <person name="Martin J."/>
            <person name="Schackwitz W."/>
            <person name="Grimwood J."/>
            <person name="MohdZainudin N."/>
            <person name="Xue C."/>
            <person name="Wang R."/>
            <person name="Manning V.A."/>
            <person name="Dhillon B."/>
            <person name="Tu Z.J."/>
            <person name="Steffenson B.J."/>
            <person name="Salamov A."/>
            <person name="Sun H."/>
            <person name="Lowry S."/>
            <person name="LaButti K."/>
            <person name="Han J."/>
            <person name="Copeland A."/>
            <person name="Lindquist E."/>
            <person name="Barry K."/>
            <person name="Schmutz J."/>
            <person name="Baker S.E."/>
            <person name="Ciuffetti L.M."/>
            <person name="Grigoriev I.V."/>
            <person name="Zhong S."/>
            <person name="Turgeon B.G."/>
        </authorList>
    </citation>
    <scope>NUCLEOTIDE SEQUENCE [LARGE SCALE GENOMIC DNA]</scope>
    <source>
        <strain evidence="3">C5 / ATCC 48332 / race O</strain>
    </source>
</reference>
<reference evidence="2 3" key="1">
    <citation type="journal article" date="2012" name="PLoS Pathog.">
        <title>Diverse lifestyles and strategies of plant pathogenesis encoded in the genomes of eighteen Dothideomycetes fungi.</title>
        <authorList>
            <person name="Ohm R.A."/>
            <person name="Feau N."/>
            <person name="Henrissat B."/>
            <person name="Schoch C.L."/>
            <person name="Horwitz B.A."/>
            <person name="Barry K.W."/>
            <person name="Condon B.J."/>
            <person name="Copeland A.C."/>
            <person name="Dhillon B."/>
            <person name="Glaser F."/>
            <person name="Hesse C.N."/>
            <person name="Kosti I."/>
            <person name="LaButti K."/>
            <person name="Lindquist E.A."/>
            <person name="Lucas S."/>
            <person name="Salamov A.A."/>
            <person name="Bradshaw R.E."/>
            <person name="Ciuffetti L."/>
            <person name="Hamelin R.C."/>
            <person name="Kema G.H.J."/>
            <person name="Lawrence C."/>
            <person name="Scott J.A."/>
            <person name="Spatafora J.W."/>
            <person name="Turgeon B.G."/>
            <person name="de Wit P.J.G.M."/>
            <person name="Zhong S."/>
            <person name="Goodwin S.B."/>
            <person name="Grigoriev I.V."/>
        </authorList>
    </citation>
    <scope>NUCLEOTIDE SEQUENCE [LARGE SCALE GENOMIC DNA]</scope>
    <source>
        <strain evidence="3">C5 / ATCC 48332 / race O</strain>
    </source>
</reference>
<evidence type="ECO:0000313" key="3">
    <source>
        <dbReference type="Proteomes" id="UP000016936"/>
    </source>
</evidence>
<evidence type="ECO:0000256" key="1">
    <source>
        <dbReference type="SAM" id="MobiDB-lite"/>
    </source>
</evidence>
<name>M2TV74_COCH5</name>
<dbReference type="AlphaFoldDB" id="M2TV74"/>
<gene>
    <name evidence="2" type="ORF">COCHEDRAFT_1063208</name>
</gene>